<dbReference type="Pfam" id="PF06159">
    <property type="entry name" value="TRAPPC13_N"/>
    <property type="match status" value="1"/>
</dbReference>
<evidence type="ECO:0000259" key="1">
    <source>
        <dbReference type="Pfam" id="PF06159"/>
    </source>
</evidence>
<evidence type="ECO:0000313" key="3">
    <source>
        <dbReference type="EMBL" id="KAL1623694.1"/>
    </source>
</evidence>
<keyword evidence="4" id="KW-1185">Reference proteome</keyword>
<organism evidence="3 4">
    <name type="scientific">Neofusicoccum ribis</name>
    <dbReference type="NCBI Taxonomy" id="45134"/>
    <lineage>
        <taxon>Eukaryota</taxon>
        <taxon>Fungi</taxon>
        <taxon>Dikarya</taxon>
        <taxon>Ascomycota</taxon>
        <taxon>Pezizomycotina</taxon>
        <taxon>Dothideomycetes</taxon>
        <taxon>Dothideomycetes incertae sedis</taxon>
        <taxon>Botryosphaeriales</taxon>
        <taxon>Botryosphaeriaceae</taxon>
        <taxon>Neofusicoccum</taxon>
    </lineage>
</organism>
<evidence type="ECO:0008006" key="5">
    <source>
        <dbReference type="Google" id="ProtNLM"/>
    </source>
</evidence>
<accession>A0ABR3SLJ6</accession>
<gene>
    <name evidence="3" type="ORF">SLS56_008143</name>
</gene>
<reference evidence="3 4" key="1">
    <citation type="submission" date="2024-02" db="EMBL/GenBank/DDBJ databases">
        <title>De novo assembly and annotation of 12 fungi associated with fruit tree decline syndrome in Ontario, Canada.</title>
        <authorList>
            <person name="Sulman M."/>
            <person name="Ellouze W."/>
            <person name="Ilyukhin E."/>
        </authorList>
    </citation>
    <scope>NUCLEOTIDE SEQUENCE [LARGE SCALE GENOMIC DNA]</scope>
    <source>
        <strain evidence="3 4">M1-105</strain>
    </source>
</reference>
<evidence type="ECO:0000259" key="2">
    <source>
        <dbReference type="Pfam" id="PF23647"/>
    </source>
</evidence>
<dbReference type="InterPro" id="IPR055429">
    <property type="entry name" value="TRAPPC13_M"/>
</dbReference>
<feature type="domain" description="Trafficking protein particle complex subunit 13 N-terminal" evidence="1">
    <location>
        <begin position="17"/>
        <end position="195"/>
    </location>
</feature>
<comment type="caution">
    <text evidence="3">The sequence shown here is derived from an EMBL/GenBank/DDBJ whole genome shotgun (WGS) entry which is preliminary data.</text>
</comment>
<name>A0ABR3SLJ6_9PEZI</name>
<protein>
    <recommendedName>
        <fullName evidence="5">DUF974 domain-containing protein</fullName>
    </recommendedName>
</protein>
<dbReference type="EMBL" id="JAJVDC020000115">
    <property type="protein sequence ID" value="KAL1623694.1"/>
    <property type="molecule type" value="Genomic_DNA"/>
</dbReference>
<evidence type="ECO:0000313" key="4">
    <source>
        <dbReference type="Proteomes" id="UP001521116"/>
    </source>
</evidence>
<dbReference type="InterPro" id="IPR055427">
    <property type="entry name" value="TRAPPC13_N"/>
</dbReference>
<proteinExistence type="predicted"/>
<dbReference type="PANTHER" id="PTHR13134:SF3">
    <property type="entry name" value="TRAFFICKING PROTEIN PARTICLE COMPLEX SUBUNIT 13"/>
    <property type="match status" value="1"/>
</dbReference>
<dbReference type="Pfam" id="PF23647">
    <property type="entry name" value="TRAPPC13_M"/>
    <property type="match status" value="1"/>
</dbReference>
<dbReference type="Proteomes" id="UP001521116">
    <property type="component" value="Unassembled WGS sequence"/>
</dbReference>
<sequence>MAHQRSHSTSEGLKGPHSVSLKVLRLSRPSLAHSFPLPQPTEPDEFTISPKASLAYPTADPKDPFIVTPLLKLPEAFGSAYVGEAFSCTLCANNELLQGDESKTVSGVKIAADMQTPSTPSGIPLELEPNDDADAAQAIVGVGQSVQKILTFDLKEEGSHTLAVTVTYTETQMAGEGKAASGRVRTFRKLYQFVAQQLISVKTKTSELTSKNGLSKFVLEAQLENLGEGSLSLEPVIVNAEAPFRASSLNMPLNASPEEPPHLPVLGPGDVSQVAFILEQQEGVAEGDTPPAVKAAGRRVLVRNLWVQWRSPLGGRGSLKIGPLFTRSR</sequence>
<dbReference type="PANTHER" id="PTHR13134">
    <property type="entry name" value="TRAFFICKING PROTEIN PARTICLE COMPLEX SUBUNIT 13"/>
    <property type="match status" value="1"/>
</dbReference>
<dbReference type="InterPro" id="IPR010378">
    <property type="entry name" value="TRAPPC13"/>
</dbReference>
<feature type="domain" description="Trafficking protein particle complex subunit 13 middle" evidence="2">
    <location>
        <begin position="199"/>
        <end position="323"/>
    </location>
</feature>